<dbReference type="Proteomes" id="UP001497535">
    <property type="component" value="Unassembled WGS sequence"/>
</dbReference>
<proteinExistence type="predicted"/>
<evidence type="ECO:0000313" key="1">
    <source>
        <dbReference type="EMBL" id="CAK5094155.1"/>
    </source>
</evidence>
<accession>A0ACB1AM91</accession>
<name>A0ACB1AM91_MELEN</name>
<dbReference type="EMBL" id="CAVMJV010000096">
    <property type="protein sequence ID" value="CAK5094155.1"/>
    <property type="molecule type" value="Genomic_DNA"/>
</dbReference>
<protein>
    <submittedName>
        <fullName evidence="1">Uncharacterized protein</fullName>
    </submittedName>
</protein>
<keyword evidence="2" id="KW-1185">Reference proteome</keyword>
<evidence type="ECO:0000313" key="2">
    <source>
        <dbReference type="Proteomes" id="UP001497535"/>
    </source>
</evidence>
<sequence>MQKFFLNFLGFLKIYLMSFATQIPSHSPAQQHQHQLMMEQMKLNPTQNVCQTNSINSTNSVNVVDSVKTISSVASSSQNLKALLPPVPPQCGPPTVSLALLLDFAIHQTAHELQVLYTLNLQKKAQDRTTSVVQFAHSTRLVFVRLLAIVRWLKTNRKFEPLSSIRFLLDEQAARYVETADKLVEIARNELPNARLSVFHVPQAVDVLTLGTYPRLPQNIKAKFIRKINYKIYFSLKDRFVSTPPLAGREQRLTLRELNRVLEFHLAQSARQLSPRIEQINIKNGMVTLIVPNEFEIVLTRLGDDLQQTKWCLLNIKILVTNAEVGQGQRLVHPLQVNFLHQMVQERLDNGEKPLFDAYNILHVFCRSLQLDVIYCQATLIAKISSLYIRVEEYNTKECKLVIAYWLEGGGGGSRGGVQQQQQQQQQKQFRSKKQIHHYRFTIYGDKTDPHSTLRVKHHPSGPELPKLDQSFSLQRLLNETILFRCRERLLQAQNLLERAQPKPAKITRSGHCLLSLTCPLILTEECIAAEALIISVNTFFGTVNCRVEALGRRDEINELEKQLNAASPSIKIIINLLDRLRILILMERLQRAIVGLQVNKLNDNQALSLANKLTTLPKDRSIFQFIREDQFYLIIAFTPDDQTGVKIQFHLFSSTDGRLTMLDLDAEQIIRSAPLPRLYAASLALSSSSKNNNKNLHNQRLSEFFQRYRKREGKNEK</sequence>
<comment type="caution">
    <text evidence="1">The sequence shown here is derived from an EMBL/GenBank/DDBJ whole genome shotgun (WGS) entry which is preliminary data.</text>
</comment>
<organism evidence="1 2">
    <name type="scientific">Meloidogyne enterolobii</name>
    <name type="common">Root-knot nematode worm</name>
    <name type="synonym">Meloidogyne mayaguensis</name>
    <dbReference type="NCBI Taxonomy" id="390850"/>
    <lineage>
        <taxon>Eukaryota</taxon>
        <taxon>Metazoa</taxon>
        <taxon>Ecdysozoa</taxon>
        <taxon>Nematoda</taxon>
        <taxon>Chromadorea</taxon>
        <taxon>Rhabditida</taxon>
        <taxon>Tylenchina</taxon>
        <taxon>Tylenchomorpha</taxon>
        <taxon>Tylenchoidea</taxon>
        <taxon>Meloidogynidae</taxon>
        <taxon>Meloidogyninae</taxon>
        <taxon>Meloidogyne</taxon>
    </lineage>
</organism>
<gene>
    <name evidence="1" type="ORF">MENTE1834_LOCUS40538</name>
</gene>
<reference evidence="1" key="1">
    <citation type="submission" date="2023-11" db="EMBL/GenBank/DDBJ databases">
        <authorList>
            <person name="Poullet M."/>
        </authorList>
    </citation>
    <scope>NUCLEOTIDE SEQUENCE</scope>
    <source>
        <strain evidence="1">E1834</strain>
    </source>
</reference>